<feature type="region of interest" description="C-terminal hotdog fold" evidence="56">
    <location>
        <begin position="1009"/>
        <end position="1137"/>
    </location>
</feature>
<dbReference type="Pfam" id="PF00698">
    <property type="entry name" value="Acyl_transf_1"/>
    <property type="match status" value="1"/>
</dbReference>
<comment type="catalytic activity">
    <reaction evidence="45">
        <text>hexadecanoyl-[ACP] + H2O = hexadecanoate + holo-[ACP] + H(+)</text>
        <dbReference type="Rhea" id="RHEA:41932"/>
        <dbReference type="Rhea" id="RHEA-COMP:9652"/>
        <dbReference type="Rhea" id="RHEA-COMP:9685"/>
        <dbReference type="ChEBI" id="CHEBI:7896"/>
        <dbReference type="ChEBI" id="CHEBI:15377"/>
        <dbReference type="ChEBI" id="CHEBI:15378"/>
        <dbReference type="ChEBI" id="CHEBI:64479"/>
        <dbReference type="ChEBI" id="CHEBI:78483"/>
        <dbReference type="EC" id="3.1.2.14"/>
    </reaction>
    <physiologicalReaction direction="left-to-right" evidence="45">
        <dbReference type="Rhea" id="RHEA:41933"/>
    </physiologicalReaction>
</comment>
<comment type="catalytic activity">
    <reaction evidence="25">
        <text>acetyl-CoA + n malonyl-CoA + 2n NADPH + 2n H(+) = a long-chain fatty acid + (n+1) CoA + n CO2 + 2n NADP(+).</text>
        <dbReference type="EC" id="2.3.1.85"/>
    </reaction>
</comment>
<comment type="pathway">
    <text evidence="1">Lipid metabolism.</text>
</comment>
<evidence type="ECO:0000256" key="18">
    <source>
        <dbReference type="ARBA" id="ARBA00023388"/>
    </source>
</evidence>
<comment type="catalytic activity">
    <reaction evidence="55">
        <text>octanoyl-[ACP] + malonyl-[ACP] + H(+) = 3-oxodecanoyl-[ACP] + holo-[ACP] + CO2</text>
        <dbReference type="Rhea" id="RHEA:41852"/>
        <dbReference type="Rhea" id="RHEA-COMP:9623"/>
        <dbReference type="Rhea" id="RHEA-COMP:9636"/>
        <dbReference type="Rhea" id="RHEA-COMP:9637"/>
        <dbReference type="Rhea" id="RHEA-COMP:9685"/>
        <dbReference type="ChEBI" id="CHEBI:15378"/>
        <dbReference type="ChEBI" id="CHEBI:16526"/>
        <dbReference type="ChEBI" id="CHEBI:64479"/>
        <dbReference type="ChEBI" id="CHEBI:78449"/>
        <dbReference type="ChEBI" id="CHEBI:78463"/>
        <dbReference type="ChEBI" id="CHEBI:78464"/>
    </reaction>
    <physiologicalReaction direction="left-to-right" evidence="55">
        <dbReference type="Rhea" id="RHEA:41853"/>
    </physiologicalReaction>
</comment>
<feature type="active site" description="Proton acceptor; for dehydratase activity" evidence="56">
    <location>
        <position position="907"/>
    </location>
</feature>
<evidence type="ECO:0000256" key="48">
    <source>
        <dbReference type="ARBA" id="ARBA00049109"/>
    </source>
</evidence>
<comment type="catalytic activity">
    <reaction evidence="21">
        <text>(3R)-hydroxyoctadecanoyl-[ACP] = (2E)-octadecenoyl-[ACP] + H2O</text>
        <dbReference type="Rhea" id="RHEA:41924"/>
        <dbReference type="Rhea" id="RHEA-COMP:9654"/>
        <dbReference type="Rhea" id="RHEA-COMP:9655"/>
        <dbReference type="ChEBI" id="CHEBI:15377"/>
        <dbReference type="ChEBI" id="CHEBI:78488"/>
        <dbReference type="ChEBI" id="CHEBI:78489"/>
    </reaction>
    <physiologicalReaction direction="left-to-right" evidence="21">
        <dbReference type="Rhea" id="RHEA:41925"/>
    </physiologicalReaction>
</comment>
<evidence type="ECO:0000256" key="55">
    <source>
        <dbReference type="ARBA" id="ARBA00049533"/>
    </source>
</evidence>
<comment type="caution">
    <text evidence="61">The sequence shown here is derived from an EMBL/GenBank/DDBJ whole genome shotgun (WGS) entry which is preliminary data.</text>
</comment>
<comment type="catalytic activity">
    <reaction evidence="40">
        <text>(2E)-octenoyl-[ACP] + NADPH + H(+) = octanoyl-[ACP] + NADP(+)</text>
        <dbReference type="Rhea" id="RHEA:41848"/>
        <dbReference type="Rhea" id="RHEA-COMP:9635"/>
        <dbReference type="Rhea" id="RHEA-COMP:9636"/>
        <dbReference type="ChEBI" id="CHEBI:15378"/>
        <dbReference type="ChEBI" id="CHEBI:57783"/>
        <dbReference type="ChEBI" id="CHEBI:58349"/>
        <dbReference type="ChEBI" id="CHEBI:78462"/>
        <dbReference type="ChEBI" id="CHEBI:78463"/>
    </reaction>
    <physiologicalReaction direction="left-to-right" evidence="40">
        <dbReference type="Rhea" id="RHEA:41849"/>
    </physiologicalReaction>
</comment>
<evidence type="ECO:0000256" key="37">
    <source>
        <dbReference type="ARBA" id="ARBA00048051"/>
    </source>
</evidence>
<dbReference type="SUPFAM" id="SSF53474">
    <property type="entry name" value="alpha/beta-Hydrolases"/>
    <property type="match status" value="1"/>
</dbReference>
<comment type="catalytic activity">
    <reaction evidence="29">
        <text>3-oxodecanoyl-[ACP] + NADPH + H(+) = (3R)-hydroxydecanoyl-[ACP] + NADP(+)</text>
        <dbReference type="Rhea" id="RHEA:41856"/>
        <dbReference type="Rhea" id="RHEA-COMP:9637"/>
        <dbReference type="Rhea" id="RHEA-COMP:9638"/>
        <dbReference type="ChEBI" id="CHEBI:15378"/>
        <dbReference type="ChEBI" id="CHEBI:57783"/>
        <dbReference type="ChEBI" id="CHEBI:58349"/>
        <dbReference type="ChEBI" id="CHEBI:78464"/>
        <dbReference type="ChEBI" id="CHEBI:78466"/>
    </reaction>
    <physiologicalReaction direction="left-to-right" evidence="29">
        <dbReference type="Rhea" id="RHEA:41857"/>
    </physiologicalReaction>
</comment>
<dbReference type="Gene3D" id="3.40.50.1820">
    <property type="entry name" value="alpha/beta hydrolase"/>
    <property type="match status" value="1"/>
</dbReference>
<evidence type="ECO:0000256" key="40">
    <source>
        <dbReference type="ARBA" id="ARBA00048420"/>
    </source>
</evidence>
<dbReference type="GO" id="GO:0031177">
    <property type="term" value="F:phosphopantetheine binding"/>
    <property type="evidence" value="ECO:0007669"/>
    <property type="project" value="InterPro"/>
</dbReference>
<comment type="catalytic activity">
    <reaction evidence="41">
        <text>a fatty acyl-[ACP] + malonyl-[ACP] + H(+) = a 3-oxoacyl-[ACP] + holo-[ACP] + CO2</text>
        <dbReference type="Rhea" id="RHEA:22836"/>
        <dbReference type="Rhea" id="RHEA-COMP:9623"/>
        <dbReference type="Rhea" id="RHEA-COMP:9685"/>
        <dbReference type="Rhea" id="RHEA-COMP:9916"/>
        <dbReference type="Rhea" id="RHEA-COMP:14125"/>
        <dbReference type="ChEBI" id="CHEBI:15378"/>
        <dbReference type="ChEBI" id="CHEBI:16526"/>
        <dbReference type="ChEBI" id="CHEBI:64479"/>
        <dbReference type="ChEBI" id="CHEBI:78449"/>
        <dbReference type="ChEBI" id="CHEBI:78776"/>
        <dbReference type="ChEBI" id="CHEBI:138651"/>
        <dbReference type="EC" id="2.3.1.41"/>
    </reaction>
    <physiologicalReaction direction="left-to-right" evidence="41">
        <dbReference type="Rhea" id="RHEA:22837"/>
    </physiologicalReaction>
</comment>
<evidence type="ECO:0000256" key="26">
    <source>
        <dbReference type="ARBA" id="ARBA00047300"/>
    </source>
</evidence>
<comment type="catalytic activity">
    <reaction evidence="17">
        <text>(3R)-hydroxyhexanoyl-[ACP] = (2E)-hexenoyl-[ACP] + H2O</text>
        <dbReference type="Rhea" id="RHEA:41828"/>
        <dbReference type="Rhea" id="RHEA-COMP:9630"/>
        <dbReference type="Rhea" id="RHEA-COMP:9631"/>
        <dbReference type="ChEBI" id="CHEBI:15377"/>
        <dbReference type="ChEBI" id="CHEBI:78457"/>
        <dbReference type="ChEBI" id="CHEBI:78458"/>
    </reaction>
    <physiologicalReaction direction="left-to-right" evidence="17">
        <dbReference type="Rhea" id="RHEA:41829"/>
    </physiologicalReaction>
</comment>
<evidence type="ECO:0000256" key="10">
    <source>
        <dbReference type="ARBA" id="ARBA00022679"/>
    </source>
</evidence>
<keyword evidence="10" id="KW-0808">Transferase</keyword>
<dbReference type="InterPro" id="IPR016035">
    <property type="entry name" value="Acyl_Trfase/lysoPLipase"/>
</dbReference>
<comment type="catalytic activity">
    <reaction evidence="18">
        <text>(3R)-hydroxydecanoyl-[ACP] = (2E)-decenoyl-[ACP] + H2O</text>
        <dbReference type="Rhea" id="RHEA:41860"/>
        <dbReference type="Rhea" id="RHEA-COMP:9638"/>
        <dbReference type="Rhea" id="RHEA-COMP:9639"/>
        <dbReference type="ChEBI" id="CHEBI:15377"/>
        <dbReference type="ChEBI" id="CHEBI:78466"/>
        <dbReference type="ChEBI" id="CHEBI:78467"/>
    </reaction>
    <physiologicalReaction direction="left-to-right" evidence="18">
        <dbReference type="Rhea" id="RHEA:41861"/>
    </physiologicalReaction>
</comment>
<dbReference type="InterPro" id="IPR057326">
    <property type="entry name" value="KR_dom"/>
</dbReference>
<evidence type="ECO:0000313" key="61">
    <source>
        <dbReference type="EMBL" id="KAJ1520152.1"/>
    </source>
</evidence>
<dbReference type="Proteomes" id="UP001075354">
    <property type="component" value="Chromosome 15"/>
</dbReference>
<keyword evidence="8" id="KW-0596">Phosphopantetheine</keyword>
<dbReference type="GO" id="GO:0019171">
    <property type="term" value="F:(3R)-hydroxyacyl-[acyl-carrier-protein] dehydratase activity"/>
    <property type="evidence" value="ECO:0007669"/>
    <property type="project" value="UniProtKB-EC"/>
</dbReference>
<comment type="catalytic activity">
    <reaction evidence="22">
        <text>(3R)-hydroxyhexadecanoyl-[ACP] = (2E)-hexadecenoyl-[ACP] + H2O</text>
        <dbReference type="Rhea" id="RHEA:41908"/>
        <dbReference type="Rhea" id="RHEA-COMP:9650"/>
        <dbReference type="Rhea" id="RHEA-COMP:9651"/>
        <dbReference type="ChEBI" id="CHEBI:15377"/>
        <dbReference type="ChEBI" id="CHEBI:78480"/>
        <dbReference type="ChEBI" id="CHEBI:78481"/>
    </reaction>
    <physiologicalReaction direction="left-to-right" evidence="22">
        <dbReference type="Rhea" id="RHEA:41909"/>
    </physiologicalReaction>
</comment>
<comment type="catalytic activity">
    <reaction evidence="36">
        <text>acetyl-[ACP] + malonyl-[ACP] + H(+) = 3-oxobutanoyl-[ACP] + holo-[ACP] + CO2</text>
        <dbReference type="Rhea" id="RHEA:41800"/>
        <dbReference type="Rhea" id="RHEA-COMP:9621"/>
        <dbReference type="Rhea" id="RHEA-COMP:9623"/>
        <dbReference type="Rhea" id="RHEA-COMP:9625"/>
        <dbReference type="Rhea" id="RHEA-COMP:9685"/>
        <dbReference type="ChEBI" id="CHEBI:15378"/>
        <dbReference type="ChEBI" id="CHEBI:16526"/>
        <dbReference type="ChEBI" id="CHEBI:64479"/>
        <dbReference type="ChEBI" id="CHEBI:78446"/>
        <dbReference type="ChEBI" id="CHEBI:78449"/>
        <dbReference type="ChEBI" id="CHEBI:78450"/>
    </reaction>
    <physiologicalReaction direction="left-to-right" evidence="36">
        <dbReference type="Rhea" id="RHEA:41801"/>
    </physiologicalReaction>
</comment>
<dbReference type="SUPFAM" id="SSF55048">
    <property type="entry name" value="Probable ACP-binding domain of malonyl-CoA ACP transacylase"/>
    <property type="match status" value="1"/>
</dbReference>
<dbReference type="PANTHER" id="PTHR43775:SF23">
    <property type="entry name" value="FATTY ACID SYNTHASE 3"/>
    <property type="match status" value="1"/>
</dbReference>
<dbReference type="InterPro" id="IPR014031">
    <property type="entry name" value="Ketoacyl_synth_C"/>
</dbReference>
<dbReference type="EC" id="2.3.1.85" evidence="4"/>
<dbReference type="InterPro" id="IPR042104">
    <property type="entry name" value="PKS_dehydratase_sf"/>
</dbReference>
<comment type="catalytic activity">
    <reaction evidence="23">
        <text>(3R)-hydroxybutanoyl-[ACP] = (2E)-butenoyl-[ACP] + H2O</text>
        <dbReference type="Rhea" id="RHEA:41808"/>
        <dbReference type="Rhea" id="RHEA-COMP:9626"/>
        <dbReference type="Rhea" id="RHEA-COMP:9627"/>
        <dbReference type="ChEBI" id="CHEBI:15377"/>
        <dbReference type="ChEBI" id="CHEBI:78451"/>
        <dbReference type="ChEBI" id="CHEBI:78453"/>
    </reaction>
    <physiologicalReaction direction="left-to-right" evidence="23">
        <dbReference type="Rhea" id="RHEA:41809"/>
    </physiologicalReaction>
</comment>
<dbReference type="InterPro" id="IPR018201">
    <property type="entry name" value="Ketoacyl_synth_AS"/>
</dbReference>
<dbReference type="Gene3D" id="3.10.129.110">
    <property type="entry name" value="Polyketide synthase dehydratase"/>
    <property type="match status" value="1"/>
</dbReference>
<evidence type="ECO:0000256" key="22">
    <source>
        <dbReference type="ARBA" id="ARBA00023401"/>
    </source>
</evidence>
<evidence type="ECO:0000256" key="36">
    <source>
        <dbReference type="ARBA" id="ARBA00047961"/>
    </source>
</evidence>
<evidence type="ECO:0000256" key="19">
    <source>
        <dbReference type="ARBA" id="ARBA00023394"/>
    </source>
</evidence>
<dbReference type="Pfam" id="PF02801">
    <property type="entry name" value="Ketoacyl-synt_C"/>
    <property type="match status" value="1"/>
</dbReference>
<comment type="catalytic activity">
    <reaction evidence="31">
        <text>(2E)-butenoyl-[ACP] + NADPH + H(+) = butanoyl-[ACP] + NADP(+)</text>
        <dbReference type="Rhea" id="RHEA:41812"/>
        <dbReference type="Rhea" id="RHEA-COMP:9627"/>
        <dbReference type="Rhea" id="RHEA-COMP:9628"/>
        <dbReference type="ChEBI" id="CHEBI:15378"/>
        <dbReference type="ChEBI" id="CHEBI:57783"/>
        <dbReference type="ChEBI" id="CHEBI:58349"/>
        <dbReference type="ChEBI" id="CHEBI:78453"/>
        <dbReference type="ChEBI" id="CHEBI:78454"/>
    </reaction>
    <physiologicalReaction direction="left-to-right" evidence="31">
        <dbReference type="Rhea" id="RHEA:41813"/>
    </physiologicalReaction>
</comment>
<comment type="catalytic activity">
    <reaction evidence="43">
        <text>a 2,3-saturated acyl-[ACP] + NADP(+) = a (2E)-enoyl-[ACP] + NADPH + H(+)</text>
        <dbReference type="Rhea" id="RHEA:22564"/>
        <dbReference type="Rhea" id="RHEA-COMP:9925"/>
        <dbReference type="Rhea" id="RHEA-COMP:9926"/>
        <dbReference type="ChEBI" id="CHEBI:15378"/>
        <dbReference type="ChEBI" id="CHEBI:57783"/>
        <dbReference type="ChEBI" id="CHEBI:58349"/>
        <dbReference type="ChEBI" id="CHEBI:78784"/>
        <dbReference type="ChEBI" id="CHEBI:78785"/>
        <dbReference type="EC" id="1.3.1.39"/>
    </reaction>
    <physiologicalReaction direction="right-to-left" evidence="43">
        <dbReference type="Rhea" id="RHEA:22566"/>
    </physiologicalReaction>
</comment>
<dbReference type="InterPro" id="IPR049391">
    <property type="entry name" value="FAS_pseudo-KR"/>
</dbReference>
<dbReference type="Pfam" id="PF00550">
    <property type="entry name" value="PP-binding"/>
    <property type="match status" value="1"/>
</dbReference>
<feature type="region of interest" description="Disordered" evidence="57">
    <location>
        <begin position="1"/>
        <end position="25"/>
    </location>
</feature>
<dbReference type="Pfam" id="PF08659">
    <property type="entry name" value="KR"/>
    <property type="match status" value="1"/>
</dbReference>
<evidence type="ECO:0000256" key="13">
    <source>
        <dbReference type="ARBA" id="ARBA00022990"/>
    </source>
</evidence>
<dbReference type="SUPFAM" id="SSF53901">
    <property type="entry name" value="Thiolase-like"/>
    <property type="match status" value="1"/>
</dbReference>
<dbReference type="Pfam" id="PF00109">
    <property type="entry name" value="ketoacyl-synt"/>
    <property type="match status" value="1"/>
</dbReference>
<dbReference type="PROSITE" id="PS50075">
    <property type="entry name" value="CARRIER"/>
    <property type="match status" value="1"/>
</dbReference>
<dbReference type="Gene3D" id="3.40.47.10">
    <property type="match status" value="1"/>
</dbReference>
<comment type="catalytic activity">
    <reaction evidence="16">
        <text>(3R)-hydroxydodecanoyl-[ACP] = (2E)-dodecenoyl-[ACP] + H2O</text>
        <dbReference type="Rhea" id="RHEA:41876"/>
        <dbReference type="Rhea" id="RHEA-COMP:9642"/>
        <dbReference type="Rhea" id="RHEA-COMP:9643"/>
        <dbReference type="ChEBI" id="CHEBI:15377"/>
        <dbReference type="ChEBI" id="CHEBI:78470"/>
        <dbReference type="ChEBI" id="CHEBI:78472"/>
    </reaction>
    <physiologicalReaction direction="left-to-right" evidence="16">
        <dbReference type="Rhea" id="RHEA:41877"/>
    </physiologicalReaction>
</comment>
<dbReference type="Pfam" id="PF13602">
    <property type="entry name" value="ADH_zinc_N_2"/>
    <property type="match status" value="1"/>
</dbReference>
<evidence type="ECO:0000256" key="35">
    <source>
        <dbReference type="ARBA" id="ARBA00047953"/>
    </source>
</evidence>
<keyword evidence="11" id="KW-0702">S-nitrosylation</keyword>
<dbReference type="SMART" id="SM00829">
    <property type="entry name" value="PKS_ER"/>
    <property type="match status" value="1"/>
</dbReference>
<dbReference type="EMBL" id="JAPTSV010000015">
    <property type="protein sequence ID" value="KAJ1520152.1"/>
    <property type="molecule type" value="Genomic_DNA"/>
</dbReference>
<dbReference type="InterPro" id="IPR029058">
    <property type="entry name" value="AB_hydrolase_fold"/>
</dbReference>
<evidence type="ECO:0000256" key="33">
    <source>
        <dbReference type="ARBA" id="ARBA00047810"/>
    </source>
</evidence>
<dbReference type="GO" id="GO:0004312">
    <property type="term" value="F:fatty acid synthase activity"/>
    <property type="evidence" value="ECO:0007669"/>
    <property type="project" value="UniProtKB-EC"/>
</dbReference>
<dbReference type="PROSITE" id="PS52019">
    <property type="entry name" value="PKS_MFAS_DH"/>
    <property type="match status" value="1"/>
</dbReference>
<evidence type="ECO:0000256" key="20">
    <source>
        <dbReference type="ARBA" id="ARBA00023398"/>
    </source>
</evidence>
<keyword evidence="62" id="KW-1185">Reference proteome</keyword>
<dbReference type="InterPro" id="IPR020843">
    <property type="entry name" value="ER"/>
</dbReference>
<dbReference type="InterPro" id="IPR020806">
    <property type="entry name" value="PKS_PP-bd"/>
</dbReference>
<dbReference type="FunFam" id="1.10.1200.10:FF:000013">
    <property type="entry name" value="Fatty acid synthase"/>
    <property type="match status" value="1"/>
</dbReference>
<comment type="catalytic activity">
    <reaction evidence="20">
        <text>(3R)-hydroxytetradecanoyl-[ACP] = (2E)-tetradecenoyl-[ACP] + H2O</text>
        <dbReference type="Rhea" id="RHEA:41892"/>
        <dbReference type="Rhea" id="RHEA-COMP:9646"/>
        <dbReference type="Rhea" id="RHEA-COMP:9647"/>
        <dbReference type="ChEBI" id="CHEBI:15377"/>
        <dbReference type="ChEBI" id="CHEBI:78474"/>
        <dbReference type="ChEBI" id="CHEBI:78475"/>
    </reaction>
    <physiologicalReaction direction="left-to-right" evidence="20">
        <dbReference type="Rhea" id="RHEA:41893"/>
    </physiologicalReaction>
</comment>
<dbReference type="Gene3D" id="3.40.366.10">
    <property type="entry name" value="Malonyl-Coenzyme A Acyl Carrier Protein, domain 2"/>
    <property type="match status" value="1"/>
</dbReference>
<evidence type="ECO:0000256" key="49">
    <source>
        <dbReference type="ARBA" id="ARBA00049171"/>
    </source>
</evidence>
<comment type="catalytic activity">
    <reaction evidence="54">
        <text>(2E)-decenoyl-[ACP] + NADPH + H(+) = decanoyl-[ACP] + NADP(+)</text>
        <dbReference type="Rhea" id="RHEA:41864"/>
        <dbReference type="Rhea" id="RHEA-COMP:9639"/>
        <dbReference type="Rhea" id="RHEA-COMP:9640"/>
        <dbReference type="ChEBI" id="CHEBI:15378"/>
        <dbReference type="ChEBI" id="CHEBI:57783"/>
        <dbReference type="ChEBI" id="CHEBI:58349"/>
        <dbReference type="ChEBI" id="CHEBI:78467"/>
        <dbReference type="ChEBI" id="CHEBI:78468"/>
    </reaction>
    <physiologicalReaction direction="left-to-right" evidence="54">
        <dbReference type="Rhea" id="RHEA:41865"/>
    </physiologicalReaction>
</comment>
<dbReference type="PROSITE" id="PS52004">
    <property type="entry name" value="KS3_2"/>
    <property type="match status" value="1"/>
</dbReference>
<evidence type="ECO:0000256" key="6">
    <source>
        <dbReference type="ARBA" id="ARBA00013191"/>
    </source>
</evidence>
<comment type="catalytic activity">
    <reaction evidence="49">
        <text>(2E)-tetradecenoyl-[ACP] + NADPH + H(+) = tetradecanoyl-[ACP] + NADP(+)</text>
        <dbReference type="Rhea" id="RHEA:41896"/>
        <dbReference type="Rhea" id="RHEA-COMP:9647"/>
        <dbReference type="Rhea" id="RHEA-COMP:9648"/>
        <dbReference type="ChEBI" id="CHEBI:15378"/>
        <dbReference type="ChEBI" id="CHEBI:57783"/>
        <dbReference type="ChEBI" id="CHEBI:58349"/>
        <dbReference type="ChEBI" id="CHEBI:78475"/>
        <dbReference type="ChEBI" id="CHEBI:78477"/>
    </reaction>
    <physiologicalReaction direction="left-to-right" evidence="49">
        <dbReference type="Rhea" id="RHEA:41897"/>
    </physiologicalReaction>
</comment>
<organism evidence="61 62">
    <name type="scientific">Megalurothrips usitatus</name>
    <name type="common">bean blossom thrips</name>
    <dbReference type="NCBI Taxonomy" id="439358"/>
    <lineage>
        <taxon>Eukaryota</taxon>
        <taxon>Metazoa</taxon>
        <taxon>Ecdysozoa</taxon>
        <taxon>Arthropoda</taxon>
        <taxon>Hexapoda</taxon>
        <taxon>Insecta</taxon>
        <taxon>Pterygota</taxon>
        <taxon>Neoptera</taxon>
        <taxon>Paraneoptera</taxon>
        <taxon>Thysanoptera</taxon>
        <taxon>Terebrantia</taxon>
        <taxon>Thripoidea</taxon>
        <taxon>Thripidae</taxon>
        <taxon>Megalurothrips</taxon>
    </lineage>
</organism>
<reference evidence="61" key="1">
    <citation type="submission" date="2022-12" db="EMBL/GenBank/DDBJ databases">
        <title>Chromosome-level genome assembly of the bean flower thrips Megalurothrips usitatus.</title>
        <authorList>
            <person name="Ma L."/>
            <person name="Liu Q."/>
            <person name="Li H."/>
            <person name="Cai W."/>
        </authorList>
    </citation>
    <scope>NUCLEOTIDE SEQUENCE</scope>
    <source>
        <strain evidence="61">Cailab_2022a</strain>
    </source>
</reference>
<dbReference type="SMART" id="SM00823">
    <property type="entry name" value="PKS_PP"/>
    <property type="match status" value="1"/>
</dbReference>
<comment type="catalytic activity">
    <reaction evidence="48">
        <text>decanoyl-[ACP] + malonyl-[ACP] + H(+) = 3-oxododecanoyl-[ACP] + holo-[ACP] + CO2</text>
        <dbReference type="Rhea" id="RHEA:41868"/>
        <dbReference type="Rhea" id="RHEA-COMP:9623"/>
        <dbReference type="Rhea" id="RHEA-COMP:9640"/>
        <dbReference type="Rhea" id="RHEA-COMP:9641"/>
        <dbReference type="Rhea" id="RHEA-COMP:9685"/>
        <dbReference type="ChEBI" id="CHEBI:15378"/>
        <dbReference type="ChEBI" id="CHEBI:16526"/>
        <dbReference type="ChEBI" id="CHEBI:64479"/>
        <dbReference type="ChEBI" id="CHEBI:78449"/>
        <dbReference type="ChEBI" id="CHEBI:78468"/>
        <dbReference type="ChEBI" id="CHEBI:78469"/>
    </reaction>
    <physiologicalReaction direction="left-to-right" evidence="48">
        <dbReference type="Rhea" id="RHEA:41869"/>
    </physiologicalReaction>
</comment>
<evidence type="ECO:0000259" key="60">
    <source>
        <dbReference type="PROSITE" id="PS52019"/>
    </source>
</evidence>
<evidence type="ECO:0000256" key="24">
    <source>
        <dbReference type="ARBA" id="ARBA00023442"/>
    </source>
</evidence>
<feature type="active site" description="Proton donor; for dehydratase activity" evidence="56">
    <location>
        <position position="1060"/>
    </location>
</feature>
<evidence type="ECO:0000256" key="57">
    <source>
        <dbReference type="SAM" id="MobiDB-lite"/>
    </source>
</evidence>
<protein>
    <recommendedName>
        <fullName evidence="7">Fatty acid synthase</fullName>
        <ecNumber evidence="5">1.1.1.100</ecNumber>
        <ecNumber evidence="2">1.3.1.39</ecNumber>
        <ecNumber evidence="6">2.3.1.41</ecNumber>
        <ecNumber evidence="4">2.3.1.85</ecNumber>
        <ecNumber evidence="3">3.1.2.14</ecNumber>
    </recommendedName>
</protein>
<feature type="region of interest" description="N-terminal hotdog fold" evidence="56">
    <location>
        <begin position="870"/>
        <end position="994"/>
    </location>
</feature>
<proteinExistence type="predicted"/>
<accession>A0AAV7X6I4</accession>
<name>A0AAV7X6I4_9NEOP</name>
<keyword evidence="9" id="KW-0597">Phosphoprotein</keyword>
<evidence type="ECO:0000256" key="45">
    <source>
        <dbReference type="ARBA" id="ARBA00048704"/>
    </source>
</evidence>
<evidence type="ECO:0000259" key="59">
    <source>
        <dbReference type="PROSITE" id="PS52004"/>
    </source>
</evidence>
<dbReference type="Pfam" id="PF16197">
    <property type="entry name" value="KAsynt_C_assoc"/>
    <property type="match status" value="1"/>
</dbReference>
<evidence type="ECO:0000256" key="32">
    <source>
        <dbReference type="ARBA" id="ARBA00047578"/>
    </source>
</evidence>
<dbReference type="SUPFAM" id="SSF50129">
    <property type="entry name" value="GroES-like"/>
    <property type="match status" value="1"/>
</dbReference>
<comment type="catalytic activity">
    <reaction evidence="50">
        <text>3-oxododecanoyl-[ACP] + NADPH + H(+) = (3R)-hydroxydodecanoyl-[ACP] + NADP(+)</text>
        <dbReference type="Rhea" id="RHEA:41872"/>
        <dbReference type="Rhea" id="RHEA-COMP:9641"/>
        <dbReference type="Rhea" id="RHEA-COMP:9642"/>
        <dbReference type="ChEBI" id="CHEBI:15378"/>
        <dbReference type="ChEBI" id="CHEBI:57783"/>
        <dbReference type="ChEBI" id="CHEBI:58349"/>
        <dbReference type="ChEBI" id="CHEBI:78469"/>
        <dbReference type="ChEBI" id="CHEBI:78470"/>
    </reaction>
    <physiologicalReaction direction="left-to-right" evidence="50">
        <dbReference type="Rhea" id="RHEA:41873"/>
    </physiologicalReaction>
</comment>
<evidence type="ECO:0000256" key="21">
    <source>
        <dbReference type="ARBA" id="ARBA00023399"/>
    </source>
</evidence>
<dbReference type="InterPro" id="IPR049900">
    <property type="entry name" value="PKS_mFAS_DH"/>
</dbReference>
<dbReference type="Gene3D" id="3.40.50.720">
    <property type="entry name" value="NAD(P)-binding Rossmann-like Domain"/>
    <property type="match status" value="1"/>
</dbReference>
<evidence type="ECO:0000256" key="34">
    <source>
        <dbReference type="ARBA" id="ARBA00047897"/>
    </source>
</evidence>
<evidence type="ECO:0000256" key="54">
    <source>
        <dbReference type="ARBA" id="ARBA00049521"/>
    </source>
</evidence>
<comment type="catalytic activity">
    <reaction evidence="38">
        <text>(2E)-dodecenoyl-[ACP] + NADPH + H(+) = dodecanoyl-[ACP] + NADP(+)</text>
        <dbReference type="Rhea" id="RHEA:41880"/>
        <dbReference type="Rhea" id="RHEA-COMP:9643"/>
        <dbReference type="Rhea" id="RHEA-COMP:9644"/>
        <dbReference type="ChEBI" id="CHEBI:15378"/>
        <dbReference type="ChEBI" id="CHEBI:57783"/>
        <dbReference type="ChEBI" id="CHEBI:58349"/>
        <dbReference type="ChEBI" id="CHEBI:65264"/>
        <dbReference type="ChEBI" id="CHEBI:78472"/>
    </reaction>
    <physiologicalReaction direction="left-to-right" evidence="38">
        <dbReference type="Rhea" id="RHEA:41881"/>
    </physiologicalReaction>
</comment>
<dbReference type="SUPFAM" id="SSF47336">
    <property type="entry name" value="ACP-like"/>
    <property type="match status" value="1"/>
</dbReference>
<feature type="domain" description="Carrier" evidence="58">
    <location>
        <begin position="2025"/>
        <end position="2102"/>
    </location>
</feature>
<dbReference type="GO" id="GO:0004313">
    <property type="term" value="F:[acyl-carrier-protein] S-acetyltransferase activity"/>
    <property type="evidence" value="ECO:0007669"/>
    <property type="project" value="UniProtKB-EC"/>
</dbReference>
<dbReference type="InterPro" id="IPR014030">
    <property type="entry name" value="Ketoacyl_synth_N"/>
</dbReference>
<evidence type="ECO:0000256" key="8">
    <source>
        <dbReference type="ARBA" id="ARBA00022450"/>
    </source>
</evidence>
<evidence type="ECO:0000256" key="30">
    <source>
        <dbReference type="ARBA" id="ARBA00047451"/>
    </source>
</evidence>
<dbReference type="PROSITE" id="PS00606">
    <property type="entry name" value="KS3_1"/>
    <property type="match status" value="1"/>
</dbReference>
<evidence type="ECO:0000256" key="1">
    <source>
        <dbReference type="ARBA" id="ARBA00005189"/>
    </source>
</evidence>
<dbReference type="EC" id="1.1.1.100" evidence="5"/>
<dbReference type="GO" id="GO:0141148">
    <property type="term" value="F:enoyl-[acyl-carrier-protein] reductase (NADPH) activity"/>
    <property type="evidence" value="ECO:0007669"/>
    <property type="project" value="UniProtKB-EC"/>
</dbReference>
<dbReference type="InterPro" id="IPR032821">
    <property type="entry name" value="PKS_assoc"/>
</dbReference>
<dbReference type="Pfam" id="PF00975">
    <property type="entry name" value="Thioesterase"/>
    <property type="match status" value="1"/>
</dbReference>
<dbReference type="PANTHER" id="PTHR43775">
    <property type="entry name" value="FATTY ACID SYNTHASE"/>
    <property type="match status" value="1"/>
</dbReference>
<dbReference type="InterPro" id="IPR013968">
    <property type="entry name" value="PKS_KR"/>
</dbReference>
<evidence type="ECO:0000256" key="3">
    <source>
        <dbReference type="ARBA" id="ARBA00012480"/>
    </source>
</evidence>
<dbReference type="InterPro" id="IPR050091">
    <property type="entry name" value="PKS_NRPS_Biosynth_Enz"/>
</dbReference>
<dbReference type="SMART" id="SM00822">
    <property type="entry name" value="PKS_KR"/>
    <property type="match status" value="1"/>
</dbReference>
<comment type="catalytic activity">
    <reaction evidence="34">
        <text>(2E)-hexenoyl-[ACP] + NADPH + H(+) = hexanoyl-[ACP] + NADP(+)</text>
        <dbReference type="Rhea" id="RHEA:41832"/>
        <dbReference type="Rhea" id="RHEA-COMP:9631"/>
        <dbReference type="Rhea" id="RHEA-COMP:9632"/>
        <dbReference type="ChEBI" id="CHEBI:15378"/>
        <dbReference type="ChEBI" id="CHEBI:57783"/>
        <dbReference type="ChEBI" id="CHEBI:58349"/>
        <dbReference type="ChEBI" id="CHEBI:78458"/>
        <dbReference type="ChEBI" id="CHEBI:78459"/>
    </reaction>
    <physiologicalReaction direction="left-to-right" evidence="34">
        <dbReference type="Rhea" id="RHEA:41833"/>
    </physiologicalReaction>
</comment>
<evidence type="ECO:0000256" key="53">
    <source>
        <dbReference type="ARBA" id="ARBA00049449"/>
    </source>
</evidence>
<evidence type="ECO:0000256" key="52">
    <source>
        <dbReference type="ARBA" id="ARBA00049422"/>
    </source>
</evidence>
<dbReference type="InterPro" id="IPR001227">
    <property type="entry name" value="Ac_transferase_dom_sf"/>
</dbReference>
<evidence type="ECO:0000256" key="46">
    <source>
        <dbReference type="ARBA" id="ARBA00048935"/>
    </source>
</evidence>
<evidence type="ECO:0000256" key="43">
    <source>
        <dbReference type="ARBA" id="ARBA00048650"/>
    </source>
</evidence>
<comment type="catalytic activity">
    <reaction evidence="46">
        <text>3-oxotetradecanoyl-[ACP] + NADPH + H(+) = (3R)-hydroxytetradecanoyl-[ACP] + NADP(+)</text>
        <dbReference type="Rhea" id="RHEA:41888"/>
        <dbReference type="Rhea" id="RHEA-COMP:9645"/>
        <dbReference type="Rhea" id="RHEA-COMP:9646"/>
        <dbReference type="ChEBI" id="CHEBI:15378"/>
        <dbReference type="ChEBI" id="CHEBI:57783"/>
        <dbReference type="ChEBI" id="CHEBI:58349"/>
        <dbReference type="ChEBI" id="CHEBI:78473"/>
        <dbReference type="ChEBI" id="CHEBI:78474"/>
    </reaction>
    <physiologicalReaction direction="left-to-right" evidence="46">
        <dbReference type="Rhea" id="RHEA:41889"/>
    </physiologicalReaction>
</comment>
<dbReference type="InterPro" id="IPR011032">
    <property type="entry name" value="GroES-like_sf"/>
</dbReference>
<comment type="catalytic activity">
    <reaction evidence="26">
        <text>3-oxooctadecanoyl-[ACP] + NADPH + H(+) = (3R)-hydroxyoctadecanoyl-[ACP] + NADP(+)</text>
        <dbReference type="Rhea" id="RHEA:41920"/>
        <dbReference type="Rhea" id="RHEA-COMP:9653"/>
        <dbReference type="Rhea" id="RHEA-COMP:9654"/>
        <dbReference type="ChEBI" id="CHEBI:15378"/>
        <dbReference type="ChEBI" id="CHEBI:57783"/>
        <dbReference type="ChEBI" id="CHEBI:58349"/>
        <dbReference type="ChEBI" id="CHEBI:78487"/>
        <dbReference type="ChEBI" id="CHEBI:78488"/>
    </reaction>
    <physiologicalReaction direction="left-to-right" evidence="26">
        <dbReference type="Rhea" id="RHEA:41921"/>
    </physiologicalReaction>
</comment>
<comment type="catalytic activity">
    <reaction evidence="19">
        <text>a (3R)-hydroxyacyl-[ACP] = a (2E)-enoyl-[ACP] + H2O</text>
        <dbReference type="Rhea" id="RHEA:13097"/>
        <dbReference type="Rhea" id="RHEA-COMP:9925"/>
        <dbReference type="Rhea" id="RHEA-COMP:9945"/>
        <dbReference type="ChEBI" id="CHEBI:15377"/>
        <dbReference type="ChEBI" id="CHEBI:78784"/>
        <dbReference type="ChEBI" id="CHEBI:78827"/>
        <dbReference type="EC" id="4.2.1.59"/>
    </reaction>
    <physiologicalReaction direction="left-to-right" evidence="19">
        <dbReference type="Rhea" id="RHEA:13098"/>
    </physiologicalReaction>
</comment>
<sequence>MAPPASQAVTQQDDSIPASIRNGMRLANPAPGEDIVISGLAGMLPDSDNVYEFRDKLYDKVDLVSDDDRRWKLDHPEIPQRTGKINNVSKFDAAFFGIHYKQAHAMDPMCRLLLEKSYEAIVDAGVNPGSLYGSKTGVFIGACFSESEKTWFYEKLEVNGFGITGCSRAMLANRISYWLGVNGPSYTVDSACSSSLYALEHAYKSIRDGHCDAAIVGGCNLCLHPYVSLQFSRLGVLSRDGTCKSFDENANGYCRSEAIVVIFLQKSKDAKRVYANLVHAKTNCDGYKEQGITYPSGQMQQRLLEEFYQECGVDPTTLGFVEAHGTGTKVGDPEELAALDTVFCTGRKEPLWIGSIKSSIGHTEPASGLCSVTKCIICMETGLLVPNIHFHNARKGVKGFEENRMKVVTDSVPWPGGLIGINSFGFGGANCHVLLKSNSKQKINGGQPKDKIPRLVAVSGRTREAVDTILDDIESRPVDAEYVRLLHDVHAEEIPGHLYRGYSVLGLPEKLRENEFYPGEQRPVWFVFSGMGSQWPAMGASLMQLPVFAAAIDRCHQTLQPKGVDVRKIVTSPDAKTFDNILNSFVGIAAVQIGLVDVLRCVGLEPDRIIGHSVGELACAYADGSFTATQTILAAYYRGLASLETDFQRGAMAAVALGYRDMKALCPPDVEVACHNSADSCTVSGPAEVVQTLVADLAKKGIPAKEVNCSNIAYHSRFVAKALPRLRKYLDQVIPSPAPRSERWLSTSVPEKDWSSPAARLSSAEYHSNSLVNPVLFEEVLRHVPEDALLVEVAPSPILLDVLRRAMPEDAVVVPLTQRDSADATSQLLASLGKMFIAGCQPKLHNLYPAVEFPVSRGTPMISPLVRWEHSEDWYVTSYRMQEKIKSGERTVLINVNDEEQEYYTGHVIDGRNLFPATGYLDLVWETVGLMRGEIYTDVNIVFEDVRFHRATNISKERNIEFIVMVQKASGSFEVVEGGAAIVTGRVYVPDDIEKELVDLPPPEKPVGKDLIDLQGRDVYKELRLRGYNYSGLFRSVINVDNLGLTGKIAWHQNYVAFMDNMLQLQILHADTRGLFVPTSLQKLVIDAKAHAEAVAAASANLEEGKNAELFAYVIPEIEMIRAGGVEVRGLKASAIQRRKPLGEPVLETYQFLPHTETPKERTLDRKLALRFAMHVAMESIQNMKIKTLEIVDEESRVEEGLLSPIMSEILGDLPLIQAEIQVLAPAGHALIPEDLPSNITVDDKKLANEQGALVVMATNICGRTDLLQAALGSVLEGGFVLSREKPGAVLDSGLEVCVDQTFKEQHGEEEAESVPLKEAPIVINITETNFDWLEQLKEAMKDEKSTKKVFVVAQGEPENGIIGLVNCIRKEPPTGDRCRGVFILDKNAPPFAPDHPLYAAQINKDLATSVLKDGQWGSYRHLPMPPNPLITVPHAYVNVGVRGDLSSLKWFEGSIDPTKPLSLGPDEEFVHVYISALNFRDIMTATGKLATEVAAHGRLNQECVQGLEFAGRTLDGRRVMGMMARGALSNMIVCDKNLIWDVPDGWTMEDAVTIPVVYGTSYFALQRAARMQKGETVLVHAGTGGVGQAAINIALHAGCVVYTTVGTPEKREFIKKRYPQLTDAHIFDSRSCSFEQDVMTATNGRGVDMVLNSLAEEKLQASVRCLAHGGRFLEIGKFDLANNNPLGMEMFLKETSFHGIMLDNLFEATEDEKTEVHDIVLQGIIDGGVRPLTRHVFDLDKVEEAFRFMAAGKHIGKVLVKIREEEKEPLAKPKEYPMQAAPRFFCHKEASYIVAGGLGGFGLELADWLVLRDCRKLVLTSRTGLRTGYQALRIRTWRSYGVEVVISTADITTEAGCKQLLQEANALGPVFAIFNLAVVLRDAILDNQTVADFEASHGPKAVATRHLDKLTRTMCPQLAYFVCFSSVSCGRGNPGQTNYGMSNSVMERICEKRRAEGLPALTVEWGAIGEVGLVAEMQEEQTELVIGGTLQQRISSCLFVLDSFLRQPCPVVSSMVVAEKRAGAGAGGNVVDAVVNILGLRDLKTVSLHSTLAELGMDSMMAVEIKQTLEREFEVFLTAQDIRSLTFAKLQEIAKATAEDGGKKDQIVTPSDLRNEALRFLMKSIGTEDMADTPIVTLPSKVPKDSKDPVQPLFLIPGIEGMAHMLGSLCENIRAPTHVLQMSYDGADKNTTIAHFGEKLHKTLKSRLAPGAPFRLVGYSFGGVVALDVVRRLEQDGLKGQLVLIDGAPAAMQAMSSAIIKEDGSTVDLEIAVLMGLLLELKIAPPPKLREDLFKMPTWDARLEHFLAITPNTPGYSKEHKKNACVSFLLRTLAVSRYQAEARLQTHVTLIRPSVITFKHDSDDYGLGDMFEQEKIPVYFVEGDHNSMLDNVETAAIINSVFEGTADKISFGEKIAVDNRLDAKAQ</sequence>
<evidence type="ECO:0000256" key="44">
    <source>
        <dbReference type="ARBA" id="ARBA00048691"/>
    </source>
</evidence>
<comment type="catalytic activity">
    <reaction evidence="47">
        <text>(2E)-octadecenoyl-[ACP] + NADPH + H(+) = octadecanoyl-[ACP] + NADP(+)</text>
        <dbReference type="Rhea" id="RHEA:41928"/>
        <dbReference type="Rhea" id="RHEA-COMP:9655"/>
        <dbReference type="Rhea" id="RHEA-COMP:9656"/>
        <dbReference type="ChEBI" id="CHEBI:15378"/>
        <dbReference type="ChEBI" id="CHEBI:57783"/>
        <dbReference type="ChEBI" id="CHEBI:58349"/>
        <dbReference type="ChEBI" id="CHEBI:78489"/>
        <dbReference type="ChEBI" id="CHEBI:78495"/>
    </reaction>
    <physiologicalReaction direction="left-to-right" evidence="47">
        <dbReference type="Rhea" id="RHEA:41929"/>
    </physiologicalReaction>
</comment>
<dbReference type="InterPro" id="IPR036736">
    <property type="entry name" value="ACP-like_sf"/>
</dbReference>
<evidence type="ECO:0000256" key="50">
    <source>
        <dbReference type="ARBA" id="ARBA00049263"/>
    </source>
</evidence>
<keyword evidence="12" id="KW-0663">Pyridoxal phosphate</keyword>
<dbReference type="GO" id="GO:0004315">
    <property type="term" value="F:3-oxoacyl-[acyl-carrier-protein] synthase activity"/>
    <property type="evidence" value="ECO:0007669"/>
    <property type="project" value="UniProtKB-EC"/>
</dbReference>
<evidence type="ECO:0000256" key="14">
    <source>
        <dbReference type="ARBA" id="ARBA00023268"/>
    </source>
</evidence>
<evidence type="ECO:0000256" key="16">
    <source>
        <dbReference type="ARBA" id="ARBA00023351"/>
    </source>
</evidence>
<evidence type="ECO:0000256" key="7">
    <source>
        <dbReference type="ARBA" id="ARBA00018769"/>
    </source>
</evidence>
<comment type="catalytic activity">
    <reaction evidence="35">
        <text>3-oxobutanoyl-[ACP] + NADPH + H(+) = (3R)-hydroxybutanoyl-[ACP] + NADP(+)</text>
        <dbReference type="Rhea" id="RHEA:41804"/>
        <dbReference type="Rhea" id="RHEA-COMP:9625"/>
        <dbReference type="Rhea" id="RHEA-COMP:9626"/>
        <dbReference type="ChEBI" id="CHEBI:15378"/>
        <dbReference type="ChEBI" id="CHEBI:57783"/>
        <dbReference type="ChEBI" id="CHEBI:58349"/>
        <dbReference type="ChEBI" id="CHEBI:78450"/>
        <dbReference type="ChEBI" id="CHEBI:78451"/>
    </reaction>
    <physiologicalReaction direction="left-to-right" evidence="35">
        <dbReference type="Rhea" id="RHEA:41805"/>
    </physiologicalReaction>
</comment>
<evidence type="ECO:0000256" key="38">
    <source>
        <dbReference type="ARBA" id="ARBA00048281"/>
    </source>
</evidence>
<evidence type="ECO:0000256" key="11">
    <source>
        <dbReference type="ARBA" id="ARBA00022799"/>
    </source>
</evidence>
<dbReference type="EC" id="2.3.1.41" evidence="6"/>
<evidence type="ECO:0000256" key="5">
    <source>
        <dbReference type="ARBA" id="ARBA00012948"/>
    </source>
</evidence>
<comment type="function">
    <text evidence="24">Fatty acid synthetase is a multifunctional enzyme that catalyzes the de novo biosynthesis of long-chain saturated fatty acids starting from acetyl-CoA and malonyl-CoA in the presence of NADPH. This multifunctional protein contains 7 catalytic activities and a site for the binding of the prosthetic group 4'-phosphopantetheine of the acyl carrier protein ([ACP]) domain.</text>
</comment>
<evidence type="ECO:0000256" key="42">
    <source>
        <dbReference type="ARBA" id="ARBA00048571"/>
    </source>
</evidence>
<evidence type="ECO:0000256" key="17">
    <source>
        <dbReference type="ARBA" id="ARBA00023373"/>
    </source>
</evidence>
<dbReference type="PROSITE" id="PS50007">
    <property type="entry name" value="PIPLC_X_DOMAIN"/>
    <property type="match status" value="1"/>
</dbReference>
<comment type="catalytic activity">
    <reaction evidence="51">
        <text>3-oxohexadecanoyl-[ACP] + NADPH + H(+) = (3R)-hydroxyhexadecanoyl-[ACP] + NADP(+)</text>
        <dbReference type="Rhea" id="RHEA:41904"/>
        <dbReference type="Rhea" id="RHEA-COMP:9649"/>
        <dbReference type="Rhea" id="RHEA-COMP:9650"/>
        <dbReference type="ChEBI" id="CHEBI:15378"/>
        <dbReference type="ChEBI" id="CHEBI:57783"/>
        <dbReference type="ChEBI" id="CHEBI:58349"/>
        <dbReference type="ChEBI" id="CHEBI:78478"/>
        <dbReference type="ChEBI" id="CHEBI:78480"/>
    </reaction>
    <physiologicalReaction direction="left-to-right" evidence="51">
        <dbReference type="Rhea" id="RHEA:41905"/>
    </physiologicalReaction>
</comment>
<evidence type="ECO:0000256" key="31">
    <source>
        <dbReference type="ARBA" id="ARBA00047500"/>
    </source>
</evidence>
<comment type="catalytic activity">
    <reaction evidence="27">
        <text>hexanoyl-[ACP] + malonyl-[ACP] + H(+) = 3-oxooctanoyl-[ACP] + holo-[ACP] + CO2</text>
        <dbReference type="Rhea" id="RHEA:41836"/>
        <dbReference type="Rhea" id="RHEA-COMP:9623"/>
        <dbReference type="Rhea" id="RHEA-COMP:9632"/>
        <dbReference type="Rhea" id="RHEA-COMP:9633"/>
        <dbReference type="Rhea" id="RHEA-COMP:9685"/>
        <dbReference type="ChEBI" id="CHEBI:15378"/>
        <dbReference type="ChEBI" id="CHEBI:16526"/>
        <dbReference type="ChEBI" id="CHEBI:64479"/>
        <dbReference type="ChEBI" id="CHEBI:78449"/>
        <dbReference type="ChEBI" id="CHEBI:78459"/>
        <dbReference type="ChEBI" id="CHEBI:78460"/>
    </reaction>
    <physiologicalReaction direction="left-to-right" evidence="27">
        <dbReference type="Rhea" id="RHEA:41837"/>
    </physiologicalReaction>
</comment>
<dbReference type="SMART" id="SM00825">
    <property type="entry name" value="PKS_KS"/>
    <property type="match status" value="1"/>
</dbReference>
<dbReference type="InterPro" id="IPR009081">
    <property type="entry name" value="PP-bd_ACP"/>
</dbReference>
<evidence type="ECO:0000256" key="12">
    <source>
        <dbReference type="ARBA" id="ARBA00022898"/>
    </source>
</evidence>
<evidence type="ECO:0000256" key="51">
    <source>
        <dbReference type="ARBA" id="ARBA00049414"/>
    </source>
</evidence>
<feature type="domain" description="PKS/mFAS DH" evidence="60">
    <location>
        <begin position="870"/>
        <end position="1137"/>
    </location>
</feature>
<dbReference type="SUPFAM" id="SSF51735">
    <property type="entry name" value="NAD(P)-binding Rossmann-fold domains"/>
    <property type="match status" value="2"/>
</dbReference>
<dbReference type="FunFam" id="3.40.50.720:FF:000209">
    <property type="entry name" value="Polyketide synthase Pks12"/>
    <property type="match status" value="1"/>
</dbReference>
<comment type="catalytic activity">
    <reaction evidence="15">
        <text>(3R)-hydroxyoctanoyl-[ACP] = (2E)-octenoyl-[ACP] + H2O</text>
        <dbReference type="Rhea" id="RHEA:41844"/>
        <dbReference type="Rhea" id="RHEA-COMP:9634"/>
        <dbReference type="Rhea" id="RHEA-COMP:9635"/>
        <dbReference type="ChEBI" id="CHEBI:15377"/>
        <dbReference type="ChEBI" id="CHEBI:78461"/>
        <dbReference type="ChEBI" id="CHEBI:78462"/>
    </reaction>
    <physiologicalReaction direction="left-to-right" evidence="15">
        <dbReference type="Rhea" id="RHEA:41845"/>
    </physiologicalReaction>
</comment>
<dbReference type="InterPro" id="IPR016036">
    <property type="entry name" value="Malonyl_transacylase_ACP-bd"/>
</dbReference>
<evidence type="ECO:0000256" key="28">
    <source>
        <dbReference type="ARBA" id="ARBA00047400"/>
    </source>
</evidence>
<dbReference type="EC" id="3.1.2.14" evidence="3"/>
<evidence type="ECO:0000256" key="2">
    <source>
        <dbReference type="ARBA" id="ARBA00012004"/>
    </source>
</evidence>
<keyword evidence="13" id="KW-0007">Acetylation</keyword>
<dbReference type="Pfam" id="PF21149">
    <property type="entry name" value="FAS_pseudo-KR"/>
    <property type="match status" value="1"/>
</dbReference>
<evidence type="ECO:0000256" key="9">
    <source>
        <dbReference type="ARBA" id="ARBA00022553"/>
    </source>
</evidence>
<evidence type="ECO:0000256" key="47">
    <source>
        <dbReference type="ARBA" id="ARBA00049019"/>
    </source>
</evidence>
<comment type="catalytic activity">
    <reaction evidence="44">
        <text>holo-[ACP] + acetyl-CoA = acetyl-[ACP] + CoA</text>
        <dbReference type="Rhea" id="RHEA:41788"/>
        <dbReference type="Rhea" id="RHEA-COMP:9621"/>
        <dbReference type="Rhea" id="RHEA-COMP:9685"/>
        <dbReference type="ChEBI" id="CHEBI:57287"/>
        <dbReference type="ChEBI" id="CHEBI:57288"/>
        <dbReference type="ChEBI" id="CHEBI:64479"/>
        <dbReference type="ChEBI" id="CHEBI:78446"/>
        <dbReference type="EC" id="2.3.1.38"/>
    </reaction>
    <physiologicalReaction direction="left-to-right" evidence="44">
        <dbReference type="Rhea" id="RHEA:41789"/>
    </physiologicalReaction>
</comment>
<comment type="catalytic activity">
    <reaction evidence="42">
        <text>3-oxohexanoyl-[ACP] + NADPH + H(+) = (3R)-hydroxyhexanoyl-[ACP] + NADP(+)</text>
        <dbReference type="Rhea" id="RHEA:41824"/>
        <dbReference type="Rhea" id="RHEA-COMP:9629"/>
        <dbReference type="Rhea" id="RHEA-COMP:9630"/>
        <dbReference type="ChEBI" id="CHEBI:15378"/>
        <dbReference type="ChEBI" id="CHEBI:57783"/>
        <dbReference type="ChEBI" id="CHEBI:58349"/>
        <dbReference type="ChEBI" id="CHEBI:78456"/>
        <dbReference type="ChEBI" id="CHEBI:78457"/>
    </reaction>
    <physiologicalReaction direction="left-to-right" evidence="42">
        <dbReference type="Rhea" id="RHEA:41825"/>
    </physiologicalReaction>
</comment>
<dbReference type="GO" id="GO:0004316">
    <property type="term" value="F:3-oxoacyl-[acyl-carrier-protein] reductase (NADPH) activity"/>
    <property type="evidence" value="ECO:0007669"/>
    <property type="project" value="UniProtKB-EC"/>
</dbReference>
<evidence type="ECO:0000256" key="23">
    <source>
        <dbReference type="ARBA" id="ARBA00023402"/>
    </source>
</evidence>
<comment type="catalytic activity">
    <reaction evidence="37">
        <text>hexadecanoyl-[ACP] + malonyl-[ACP] + H(+) = 3-oxooctadecanoyl-[ACP] + holo-[ACP] + CO2</text>
        <dbReference type="Rhea" id="RHEA:41916"/>
        <dbReference type="Rhea" id="RHEA-COMP:9623"/>
        <dbReference type="Rhea" id="RHEA-COMP:9652"/>
        <dbReference type="Rhea" id="RHEA-COMP:9653"/>
        <dbReference type="Rhea" id="RHEA-COMP:9685"/>
        <dbReference type="ChEBI" id="CHEBI:15378"/>
        <dbReference type="ChEBI" id="CHEBI:16526"/>
        <dbReference type="ChEBI" id="CHEBI:64479"/>
        <dbReference type="ChEBI" id="CHEBI:78449"/>
        <dbReference type="ChEBI" id="CHEBI:78483"/>
        <dbReference type="ChEBI" id="CHEBI:78487"/>
    </reaction>
    <physiologicalReaction direction="left-to-right" evidence="37">
        <dbReference type="Rhea" id="RHEA:41917"/>
    </physiologicalReaction>
</comment>
<dbReference type="GO" id="GO:0016297">
    <property type="term" value="F:fatty acyl-[ACP] hydrolase activity"/>
    <property type="evidence" value="ECO:0007669"/>
    <property type="project" value="UniProtKB-EC"/>
</dbReference>
<dbReference type="CDD" id="cd08954">
    <property type="entry name" value="KR_1_FAS_SDR_x"/>
    <property type="match status" value="1"/>
</dbReference>
<dbReference type="CDD" id="cd00833">
    <property type="entry name" value="PKS"/>
    <property type="match status" value="1"/>
</dbReference>
<dbReference type="GO" id="GO:0006633">
    <property type="term" value="P:fatty acid biosynthetic process"/>
    <property type="evidence" value="ECO:0007669"/>
    <property type="project" value="InterPro"/>
</dbReference>
<evidence type="ECO:0000256" key="56">
    <source>
        <dbReference type="PROSITE-ProRule" id="PRU01363"/>
    </source>
</evidence>
<evidence type="ECO:0000256" key="29">
    <source>
        <dbReference type="ARBA" id="ARBA00047440"/>
    </source>
</evidence>
<comment type="catalytic activity">
    <reaction evidence="39">
        <text>tetradecanoyl-[ACP] + H2O = tetradecanoate + holo-[ACP] + H(+)</text>
        <dbReference type="Rhea" id="RHEA:30123"/>
        <dbReference type="Rhea" id="RHEA-COMP:9648"/>
        <dbReference type="Rhea" id="RHEA-COMP:9685"/>
        <dbReference type="ChEBI" id="CHEBI:15377"/>
        <dbReference type="ChEBI" id="CHEBI:15378"/>
        <dbReference type="ChEBI" id="CHEBI:30807"/>
        <dbReference type="ChEBI" id="CHEBI:64479"/>
        <dbReference type="ChEBI" id="CHEBI:78477"/>
        <dbReference type="EC" id="3.1.2.14"/>
    </reaction>
    <physiologicalReaction direction="left-to-right" evidence="39">
        <dbReference type="Rhea" id="RHEA:30124"/>
    </physiologicalReaction>
</comment>
<dbReference type="InterPro" id="IPR036291">
    <property type="entry name" value="NAD(P)-bd_dom_sf"/>
</dbReference>
<dbReference type="Gene3D" id="3.30.70.3290">
    <property type="match status" value="1"/>
</dbReference>
<dbReference type="InterPro" id="IPR020841">
    <property type="entry name" value="PKS_Beta-ketoAc_synthase_dom"/>
</dbReference>
<comment type="catalytic activity">
    <reaction evidence="52">
        <text>3-oxooctanoyl-[ACP] + NADPH + H(+) = (3R)-hydroxyoctanoyl-[ACP] + NADP(+)</text>
        <dbReference type="Rhea" id="RHEA:41840"/>
        <dbReference type="Rhea" id="RHEA-COMP:9633"/>
        <dbReference type="Rhea" id="RHEA-COMP:9634"/>
        <dbReference type="ChEBI" id="CHEBI:15378"/>
        <dbReference type="ChEBI" id="CHEBI:57783"/>
        <dbReference type="ChEBI" id="CHEBI:58349"/>
        <dbReference type="ChEBI" id="CHEBI:78460"/>
        <dbReference type="ChEBI" id="CHEBI:78461"/>
    </reaction>
    <physiologicalReaction direction="left-to-right" evidence="52">
        <dbReference type="Rhea" id="RHEA:41841"/>
    </physiologicalReaction>
</comment>
<dbReference type="SMART" id="SM00827">
    <property type="entry name" value="PKS_AT"/>
    <property type="match status" value="1"/>
</dbReference>
<gene>
    <name evidence="61" type="ORF">ONE63_004368</name>
</gene>
<evidence type="ECO:0000256" key="4">
    <source>
        <dbReference type="ARBA" id="ARBA00012873"/>
    </source>
</evidence>
<evidence type="ECO:0000256" key="15">
    <source>
        <dbReference type="ARBA" id="ARBA00023332"/>
    </source>
</evidence>
<evidence type="ECO:0000313" key="62">
    <source>
        <dbReference type="Proteomes" id="UP001075354"/>
    </source>
</evidence>
<dbReference type="Gene3D" id="1.10.1200.10">
    <property type="entry name" value="ACP-like"/>
    <property type="match status" value="1"/>
</dbReference>
<dbReference type="SUPFAM" id="SSF52151">
    <property type="entry name" value="FabD/lysophospholipase-like"/>
    <property type="match status" value="1"/>
</dbReference>
<comment type="catalytic activity">
    <reaction evidence="33">
        <text>(2E)-hexadecenoyl-[ACP] + NADPH + H(+) = hexadecanoyl-[ACP] + NADP(+)</text>
        <dbReference type="Rhea" id="RHEA:41912"/>
        <dbReference type="Rhea" id="RHEA-COMP:9651"/>
        <dbReference type="Rhea" id="RHEA-COMP:9652"/>
        <dbReference type="ChEBI" id="CHEBI:15378"/>
        <dbReference type="ChEBI" id="CHEBI:57783"/>
        <dbReference type="ChEBI" id="CHEBI:58349"/>
        <dbReference type="ChEBI" id="CHEBI:78481"/>
        <dbReference type="ChEBI" id="CHEBI:78483"/>
    </reaction>
    <physiologicalReaction direction="left-to-right" evidence="33">
        <dbReference type="Rhea" id="RHEA:41913"/>
    </physiologicalReaction>
</comment>
<dbReference type="EC" id="1.3.1.39" evidence="2"/>
<comment type="catalytic activity">
    <reaction evidence="30">
        <text>tetradecanoyl-[ACP] + malonyl-[ACP] + H(+) = 3-oxohexadecanoyl-[ACP] + holo-[ACP] + CO2</text>
        <dbReference type="Rhea" id="RHEA:41900"/>
        <dbReference type="Rhea" id="RHEA-COMP:9623"/>
        <dbReference type="Rhea" id="RHEA-COMP:9648"/>
        <dbReference type="Rhea" id="RHEA-COMP:9649"/>
        <dbReference type="Rhea" id="RHEA-COMP:9685"/>
        <dbReference type="ChEBI" id="CHEBI:15378"/>
        <dbReference type="ChEBI" id="CHEBI:16526"/>
        <dbReference type="ChEBI" id="CHEBI:64479"/>
        <dbReference type="ChEBI" id="CHEBI:78449"/>
        <dbReference type="ChEBI" id="CHEBI:78477"/>
        <dbReference type="ChEBI" id="CHEBI:78478"/>
    </reaction>
    <physiologicalReaction direction="left-to-right" evidence="30">
        <dbReference type="Rhea" id="RHEA:41901"/>
    </physiologicalReaction>
</comment>
<comment type="catalytic activity">
    <reaction evidence="32">
        <text>dodecanoyl-[ACP] + malonyl-[ACP] + H(+) = 3-oxotetradecanoyl-[ACP] + holo-[ACP] + CO2</text>
        <dbReference type="Rhea" id="RHEA:41884"/>
        <dbReference type="Rhea" id="RHEA-COMP:9623"/>
        <dbReference type="Rhea" id="RHEA-COMP:9644"/>
        <dbReference type="Rhea" id="RHEA-COMP:9645"/>
        <dbReference type="Rhea" id="RHEA-COMP:9685"/>
        <dbReference type="ChEBI" id="CHEBI:15378"/>
        <dbReference type="ChEBI" id="CHEBI:16526"/>
        <dbReference type="ChEBI" id="CHEBI:64479"/>
        <dbReference type="ChEBI" id="CHEBI:65264"/>
        <dbReference type="ChEBI" id="CHEBI:78449"/>
        <dbReference type="ChEBI" id="CHEBI:78473"/>
    </reaction>
    <physiologicalReaction direction="left-to-right" evidence="32">
        <dbReference type="Rhea" id="RHEA:41885"/>
    </physiologicalReaction>
</comment>
<evidence type="ECO:0000256" key="25">
    <source>
        <dbReference type="ARBA" id="ARBA00044883"/>
    </source>
</evidence>
<evidence type="ECO:0000259" key="58">
    <source>
        <dbReference type="PROSITE" id="PS50075"/>
    </source>
</evidence>
<feature type="domain" description="Ketosynthase family 3 (KS3)" evidence="59">
    <location>
        <begin position="32"/>
        <end position="437"/>
    </location>
</feature>
<dbReference type="InterPro" id="IPR001031">
    <property type="entry name" value="Thioesterase"/>
</dbReference>
<dbReference type="InterPro" id="IPR016039">
    <property type="entry name" value="Thiolase-like"/>
</dbReference>
<comment type="catalytic activity">
    <reaction evidence="28">
        <text>a (3R)-hydroxyacyl-[ACP] + NADP(+) = a 3-oxoacyl-[ACP] + NADPH + H(+)</text>
        <dbReference type="Rhea" id="RHEA:17397"/>
        <dbReference type="Rhea" id="RHEA-COMP:9916"/>
        <dbReference type="Rhea" id="RHEA-COMP:9945"/>
        <dbReference type="ChEBI" id="CHEBI:15378"/>
        <dbReference type="ChEBI" id="CHEBI:57783"/>
        <dbReference type="ChEBI" id="CHEBI:58349"/>
        <dbReference type="ChEBI" id="CHEBI:78776"/>
        <dbReference type="ChEBI" id="CHEBI:78827"/>
        <dbReference type="EC" id="1.1.1.100"/>
    </reaction>
    <physiologicalReaction direction="right-to-left" evidence="28">
        <dbReference type="Rhea" id="RHEA:17399"/>
    </physiologicalReaction>
</comment>
<dbReference type="Gene3D" id="3.90.180.10">
    <property type="entry name" value="Medium-chain alcohol dehydrogenases, catalytic domain"/>
    <property type="match status" value="1"/>
</dbReference>
<evidence type="ECO:0000256" key="27">
    <source>
        <dbReference type="ARBA" id="ARBA00047394"/>
    </source>
</evidence>
<dbReference type="InterPro" id="IPR014043">
    <property type="entry name" value="Acyl_transferase_dom"/>
</dbReference>
<evidence type="ECO:0000256" key="41">
    <source>
        <dbReference type="ARBA" id="ARBA00048506"/>
    </source>
</evidence>
<keyword evidence="14" id="KW-0511">Multifunctional enzyme</keyword>
<dbReference type="CDD" id="cd05195">
    <property type="entry name" value="enoyl_red"/>
    <property type="match status" value="1"/>
</dbReference>
<evidence type="ECO:0000256" key="39">
    <source>
        <dbReference type="ARBA" id="ARBA00048289"/>
    </source>
</evidence>
<comment type="catalytic activity">
    <reaction evidence="53">
        <text>butanoyl-[ACP] + malonyl-[ACP] + H(+) = 3-oxohexanoyl-[ACP] + holo-[ACP] + CO2</text>
        <dbReference type="Rhea" id="RHEA:41820"/>
        <dbReference type="Rhea" id="RHEA-COMP:9623"/>
        <dbReference type="Rhea" id="RHEA-COMP:9628"/>
        <dbReference type="Rhea" id="RHEA-COMP:9629"/>
        <dbReference type="Rhea" id="RHEA-COMP:9685"/>
        <dbReference type="ChEBI" id="CHEBI:15378"/>
        <dbReference type="ChEBI" id="CHEBI:16526"/>
        <dbReference type="ChEBI" id="CHEBI:64479"/>
        <dbReference type="ChEBI" id="CHEBI:78449"/>
        <dbReference type="ChEBI" id="CHEBI:78454"/>
        <dbReference type="ChEBI" id="CHEBI:78456"/>
    </reaction>
    <physiologicalReaction direction="left-to-right" evidence="53">
        <dbReference type="Rhea" id="RHEA:41821"/>
    </physiologicalReaction>
</comment>